<feature type="compositionally biased region" description="Basic residues" evidence="1">
    <location>
        <begin position="341"/>
        <end position="350"/>
    </location>
</feature>
<feature type="compositionally biased region" description="Basic and acidic residues" evidence="1">
    <location>
        <begin position="225"/>
        <end position="243"/>
    </location>
</feature>
<organism evidence="2">
    <name type="scientific">uncultured Rubrobacteraceae bacterium</name>
    <dbReference type="NCBI Taxonomy" id="349277"/>
    <lineage>
        <taxon>Bacteria</taxon>
        <taxon>Bacillati</taxon>
        <taxon>Actinomycetota</taxon>
        <taxon>Rubrobacteria</taxon>
        <taxon>Rubrobacterales</taxon>
        <taxon>Rubrobacteraceae</taxon>
        <taxon>environmental samples</taxon>
    </lineage>
</organism>
<feature type="compositionally biased region" description="Basic residues" evidence="1">
    <location>
        <begin position="171"/>
        <end position="183"/>
    </location>
</feature>
<feature type="compositionally biased region" description="Basic and acidic residues" evidence="1">
    <location>
        <begin position="135"/>
        <end position="161"/>
    </location>
</feature>
<name>A0A6J4QCZ9_9ACTN</name>
<dbReference type="AlphaFoldDB" id="A0A6J4QCZ9"/>
<evidence type="ECO:0000256" key="1">
    <source>
        <dbReference type="SAM" id="MobiDB-lite"/>
    </source>
</evidence>
<gene>
    <name evidence="2" type="ORF">AVDCRST_MAG78-2474</name>
</gene>
<feature type="non-terminal residue" evidence="2">
    <location>
        <position position="1"/>
    </location>
</feature>
<keyword evidence="2" id="KW-0808">Transferase</keyword>
<protein>
    <submittedName>
        <fullName evidence="2">Serine--glyoxylate aminotransferase</fullName>
        <ecNumber evidence="2">2.6.1.45</ecNumber>
    </submittedName>
</protein>
<feature type="compositionally biased region" description="Basic and acidic residues" evidence="1">
    <location>
        <begin position="59"/>
        <end position="69"/>
    </location>
</feature>
<dbReference type="EC" id="2.6.1.45" evidence="2"/>
<feature type="non-terminal residue" evidence="2">
    <location>
        <position position="384"/>
    </location>
</feature>
<dbReference type="GO" id="GO:0050281">
    <property type="term" value="F:L-serine-glyoxylate transaminase activity"/>
    <property type="evidence" value="ECO:0007669"/>
    <property type="project" value="UniProtKB-EC"/>
</dbReference>
<feature type="region of interest" description="Disordered" evidence="1">
    <location>
        <begin position="272"/>
        <end position="384"/>
    </location>
</feature>
<keyword evidence="2" id="KW-0032">Aminotransferase</keyword>
<accession>A0A6J4QCZ9</accession>
<sequence length="384" mass="40958">EQVSLDVAWTHSHTAGGLGCGGSAYNPPSHAGVWRGLYPREREPEAGLSDRERYLHLRRERDGGFRGRGPEPLLAGRQGAGGEQRQLREPLGEDEPGVRPGGHRAEVRLGREGGQRRGRRGPGGRPQHQGCHVRPLGDLHRYGERHRGLRPGDGERRHDSGRGLGSGGLHVAHRRLGRGRGRRGLAEGADVASGARFRERLGAGDADARGEPHATLLLRLDGGEEGLRKGSRADGVDASGERHHPTRCGAAADPGRGCGGSLPAARAVGPGFARGDQGHGPKALWAGRGSELGRDGGLDPRGHRRQAVRQDALQGARDTDCGRSGGDDRQDLPDRPLRLLRLLRHHRHDSRRGAGPGVSGLPRGARPGRRCGPEGLLEERGDGL</sequence>
<feature type="compositionally biased region" description="Basic and acidic residues" evidence="1">
    <location>
        <begin position="291"/>
        <end position="301"/>
    </location>
</feature>
<feature type="compositionally biased region" description="Basic and acidic residues" evidence="1">
    <location>
        <begin position="103"/>
        <end position="115"/>
    </location>
</feature>
<feature type="region of interest" description="Disordered" evidence="1">
    <location>
        <begin position="225"/>
        <end position="252"/>
    </location>
</feature>
<feature type="region of interest" description="Disordered" evidence="1">
    <location>
        <begin position="59"/>
        <end position="187"/>
    </location>
</feature>
<reference evidence="2" key="1">
    <citation type="submission" date="2020-02" db="EMBL/GenBank/DDBJ databases">
        <authorList>
            <person name="Meier V. D."/>
        </authorList>
    </citation>
    <scope>NUCLEOTIDE SEQUENCE</scope>
    <source>
        <strain evidence="2">AVDCRST_MAG78</strain>
    </source>
</reference>
<feature type="compositionally biased region" description="Basic and acidic residues" evidence="1">
    <location>
        <begin position="317"/>
        <end position="337"/>
    </location>
</feature>
<dbReference type="EMBL" id="CADCVB010000166">
    <property type="protein sequence ID" value="CAA9441359.1"/>
    <property type="molecule type" value="Genomic_DNA"/>
</dbReference>
<proteinExistence type="predicted"/>
<evidence type="ECO:0000313" key="2">
    <source>
        <dbReference type="EMBL" id="CAA9441359.1"/>
    </source>
</evidence>